<evidence type="ECO:0000256" key="5">
    <source>
        <dbReference type="ARBA" id="ARBA00023053"/>
    </source>
</evidence>
<evidence type="ECO:0000256" key="9">
    <source>
        <dbReference type="ARBA" id="ARBA00047524"/>
    </source>
</evidence>
<dbReference type="PANTHER" id="PTHR10110:SF197">
    <property type="entry name" value="SODIUM_HYDROGEN EXCHANGER"/>
    <property type="match status" value="1"/>
</dbReference>
<feature type="transmembrane region" description="Helical" evidence="12">
    <location>
        <begin position="249"/>
        <end position="270"/>
    </location>
</feature>
<sequence>MALALQLIGLLRGDPYSYCHDQDVTYSHRVDDKEHYNWCTVPESGFDAVLFGAVALLAASILHGKFSALWILLAGAACQMVAMPLNLGRFGNSLALWLGITPADLFLYVFLPPMLLDSAVRIDFYIFNKMLLHVLSFAFLLVVASTAMLVPLLLYAFNLRAEGWLWQHAALFAAMIAPTDPIAVSGLLKTGGGPEQLVVLMEGEALFNDASAITLFSIFFDLVKQMNHGATGNEKGILAQLGNVVLQTAWLAGGGLLIGLACGVVTRGLLKWMRQRGAKPPEELAITLAMAYLSFYLANAPGHVSGVIAVVSYGLYGSATAKWNMSAKVVETGAFELFWDTLSFAMNGIVFFYSGASAVNFFVRSAKDLTEYGGMPEFALAFWRLPLIFLSVYLARGLCILLFNPIFMLLGAGLELPSIIFATVGGLRGAVSLILVQMVVTEQDPTSENKRVIAQIALYTAGLVLLSLLINAPLIPLLLDWTGLSKVSPVKQRVRAKAVRALLRYTDTALNNLRHDEDEMLRGVDWGAVGRYVDLRKELEDFAPQQSGVLTQEDVQHITDRPSAQTHLQRAAAWTLDKLTRCCAVIASPLLCCGGRPEEPGLTEPLLLSEGGGGEQDAAEQGEAGSAPHPAPIREDSGDSHSPAPPRALRDSAFNTPAARSPRDSAFDPESSGLSSDDESDGEEHPDTRGLSGLYATLRQAVRGEGLECGTVVAKSDEANVMEEQTQDFGRDVPFIGRFKPSDKSKQAHPEPPRQAPAGEGQQYDVENPEPGSGGPLGSFPASQGPAAQSPGGQGAALPPRSPQPSGISYFTSAGPKSVFEAEDWAERMIRRRRSSEPGTGSGSAGGSRSESPGSATSAGLVSSGSRSPLLASTAEQAALARLSPRLLPSPHRPPPSPGTGRQAAQPPAQRAGRGLGPSQPFITPHMRQPGSSAPAQPPSLEWVSVDLHQLERQQAAERRRARRQHAKEPSGTIGLAQRSTSRSAGKQEAHTRHRALHKALSGPLHMQMIDSGEIRDVASEEAAVDIEAELLAETRVRLVHGLKRYFHGKRAEGLLSARGVQILDHACDVTMDQSGQPMSMWQHIEREVCGRYMVRGLARTLFGLRKLNLARRRWGKPSRWLADRLLLPPLLKAAEVIGRILNRTMLLSMECAVEYWLALNWSPQAQWLEYEEAGEAGLREEVRAESRRVWQFILEREVEAPERFRSIQSYRAAMALLRQQGLFVEQLFSSGMVNEVEREKLLEPIEKRERDLEKLGSIGRPPTITEVLRSTPVLHELPEPVFEGILRRSQLVRYEPGNVIWSPPTKPTQAPATPAPLTIEEVASSPQAASKGSTAGGKGVHIVMAGLVKSAYINSDGETEDYYLGTGGVIGLLPALVGEALPGSGGATAVGNALMQGPVVFHIPQSLIRRIRRKAAAGDPRLQQLELDLFRMAALAVLDRLQSEVVAAVVTLFQQRTVQQAQRSARDRLQVGASGGTSTGEAGGEIAPVGADAVAGLDPKRIWKAAQKHVSTVMEELHAGLRDGALVELRAGQTYPQQSSLVLLRGTLCMTGAATDVPNAQAGVAVPQGSYDVTVQYRGPCVLPWLWDGAAAQSGQGGGQQQLLAQAMTVTAGRSGAVLVACPVAKPRQVSTKEKRDSEDEEDGSPTSQSEPDRALCPLLRPDLEGSTRACRLPEGTSDESAEHAGPAKARPAATASSNRMRVVRVAKAA</sequence>
<evidence type="ECO:0000313" key="14">
    <source>
        <dbReference type="EMBL" id="KAK9828686.1"/>
    </source>
</evidence>
<evidence type="ECO:0000259" key="13">
    <source>
        <dbReference type="Pfam" id="PF00999"/>
    </source>
</evidence>
<feature type="compositionally biased region" description="Low complexity" evidence="11">
    <location>
        <begin position="1685"/>
        <end position="1697"/>
    </location>
</feature>
<feature type="compositionally biased region" description="Polar residues" evidence="11">
    <location>
        <begin position="857"/>
        <end position="867"/>
    </location>
</feature>
<keyword evidence="5" id="KW-0915">Sodium</keyword>
<feature type="region of interest" description="Disordered" evidence="11">
    <location>
        <begin position="1629"/>
        <end position="1711"/>
    </location>
</feature>
<keyword evidence="15" id="KW-1185">Reference proteome</keyword>
<feature type="region of interest" description="Disordered" evidence="11">
    <location>
        <begin position="723"/>
        <end position="939"/>
    </location>
</feature>
<dbReference type="GO" id="GO:0015386">
    <property type="term" value="F:potassium:proton antiporter activity"/>
    <property type="evidence" value="ECO:0007669"/>
    <property type="project" value="TreeGrafter"/>
</dbReference>
<dbReference type="GO" id="GO:0015385">
    <property type="term" value="F:sodium:proton antiporter activity"/>
    <property type="evidence" value="ECO:0007669"/>
    <property type="project" value="InterPro"/>
</dbReference>
<feature type="transmembrane region" description="Helical" evidence="12">
    <location>
        <begin position="344"/>
        <end position="363"/>
    </location>
</feature>
<dbReference type="GO" id="GO:0098719">
    <property type="term" value="P:sodium ion import across plasma membrane"/>
    <property type="evidence" value="ECO:0007669"/>
    <property type="project" value="TreeGrafter"/>
</dbReference>
<dbReference type="PANTHER" id="PTHR10110">
    <property type="entry name" value="SODIUM/HYDROGEN EXCHANGER"/>
    <property type="match status" value="1"/>
</dbReference>
<name>A0AAW1R4J8_9CHLO</name>
<proteinExistence type="predicted"/>
<evidence type="ECO:0000256" key="8">
    <source>
        <dbReference type="ARBA" id="ARBA00023201"/>
    </source>
</evidence>
<feature type="compositionally biased region" description="Low complexity" evidence="11">
    <location>
        <begin position="847"/>
        <end position="856"/>
    </location>
</feature>
<keyword evidence="8" id="KW-0739">Sodium transport</keyword>
<reference evidence="14 15" key="1">
    <citation type="journal article" date="2024" name="Nat. Commun.">
        <title>Phylogenomics reveals the evolutionary origins of lichenization in chlorophyte algae.</title>
        <authorList>
            <person name="Puginier C."/>
            <person name="Libourel C."/>
            <person name="Otte J."/>
            <person name="Skaloud P."/>
            <person name="Haon M."/>
            <person name="Grisel S."/>
            <person name="Petersen M."/>
            <person name="Berrin J.G."/>
            <person name="Delaux P.M."/>
            <person name="Dal Grande F."/>
            <person name="Keller J."/>
        </authorList>
    </citation>
    <scope>NUCLEOTIDE SEQUENCE [LARGE SCALE GENOMIC DNA]</scope>
    <source>
        <strain evidence="14 15">SAG 2043</strain>
    </source>
</reference>
<feature type="transmembrane region" description="Helical" evidence="12">
    <location>
        <begin position="131"/>
        <end position="157"/>
    </location>
</feature>
<dbReference type="InterPro" id="IPR006153">
    <property type="entry name" value="Cation/H_exchanger_TM"/>
</dbReference>
<feature type="transmembrane region" description="Helical" evidence="12">
    <location>
        <begin position="291"/>
        <end position="316"/>
    </location>
</feature>
<feature type="region of interest" description="Disordered" evidence="11">
    <location>
        <begin position="953"/>
        <end position="1002"/>
    </location>
</feature>
<feature type="transmembrane region" description="Helical" evidence="12">
    <location>
        <begin position="383"/>
        <end position="407"/>
    </location>
</feature>
<feature type="compositionally biased region" description="Low complexity" evidence="11">
    <location>
        <begin position="899"/>
        <end position="913"/>
    </location>
</feature>
<evidence type="ECO:0000313" key="15">
    <source>
        <dbReference type="Proteomes" id="UP001489004"/>
    </source>
</evidence>
<feature type="transmembrane region" description="Helical" evidence="12">
    <location>
        <begin position="419"/>
        <end position="440"/>
    </location>
</feature>
<dbReference type="Gene3D" id="6.10.140.1330">
    <property type="match status" value="1"/>
</dbReference>
<comment type="caution">
    <text evidence="14">The sequence shown here is derived from an EMBL/GenBank/DDBJ whole genome shotgun (WGS) entry which is preliminary data.</text>
</comment>
<feature type="transmembrane region" description="Helical" evidence="12">
    <location>
        <begin position="94"/>
        <end position="111"/>
    </location>
</feature>
<keyword evidence="3 12" id="KW-0812">Transmembrane</keyword>
<feature type="compositionally biased region" description="Low complexity" evidence="11">
    <location>
        <begin position="781"/>
        <end position="799"/>
    </location>
</feature>
<dbReference type="EMBL" id="JALJOR010000001">
    <property type="protein sequence ID" value="KAK9828686.1"/>
    <property type="molecule type" value="Genomic_DNA"/>
</dbReference>
<keyword evidence="7 12" id="KW-0472">Membrane</keyword>
<dbReference type="GO" id="GO:0005886">
    <property type="term" value="C:plasma membrane"/>
    <property type="evidence" value="ECO:0007669"/>
    <property type="project" value="TreeGrafter"/>
</dbReference>
<evidence type="ECO:0000256" key="1">
    <source>
        <dbReference type="ARBA" id="ARBA00004141"/>
    </source>
</evidence>
<accession>A0AAW1R4J8</accession>
<dbReference type="InterPro" id="IPR018422">
    <property type="entry name" value="Cation/H_exchanger_CPA1"/>
</dbReference>
<evidence type="ECO:0000256" key="2">
    <source>
        <dbReference type="ARBA" id="ARBA00022448"/>
    </source>
</evidence>
<keyword evidence="2" id="KW-0813">Transport</keyword>
<evidence type="ECO:0000256" key="7">
    <source>
        <dbReference type="ARBA" id="ARBA00023136"/>
    </source>
</evidence>
<feature type="transmembrane region" description="Helical" evidence="12">
    <location>
        <begin position="43"/>
        <end position="62"/>
    </location>
</feature>
<evidence type="ECO:0000256" key="4">
    <source>
        <dbReference type="ARBA" id="ARBA00022989"/>
    </source>
</evidence>
<evidence type="ECO:0000256" key="3">
    <source>
        <dbReference type="ARBA" id="ARBA00022692"/>
    </source>
</evidence>
<evidence type="ECO:0000256" key="6">
    <source>
        <dbReference type="ARBA" id="ARBA00023065"/>
    </source>
</evidence>
<keyword evidence="6" id="KW-0406">Ion transport</keyword>
<evidence type="ECO:0000256" key="10">
    <source>
        <dbReference type="ARBA" id="ARBA00047912"/>
    </source>
</evidence>
<feature type="domain" description="Cation/H+ exchanger transmembrane" evidence="13">
    <location>
        <begin position="103"/>
        <end position="479"/>
    </location>
</feature>
<feature type="transmembrane region" description="Helical" evidence="12">
    <location>
        <begin position="452"/>
        <end position="479"/>
    </location>
</feature>
<feature type="compositionally biased region" description="Low complexity" evidence="11">
    <location>
        <begin position="878"/>
        <end position="890"/>
    </location>
</feature>
<keyword evidence="4 12" id="KW-1133">Transmembrane helix</keyword>
<evidence type="ECO:0000256" key="12">
    <source>
        <dbReference type="SAM" id="Phobius"/>
    </source>
</evidence>
<comment type="catalytic activity">
    <reaction evidence="10">
        <text>K(+)(in) + H(+)(out) = K(+)(out) + H(+)(in)</text>
        <dbReference type="Rhea" id="RHEA:29467"/>
        <dbReference type="ChEBI" id="CHEBI:15378"/>
        <dbReference type="ChEBI" id="CHEBI:29103"/>
    </reaction>
</comment>
<dbReference type="Pfam" id="PF00999">
    <property type="entry name" value="Na_H_Exchanger"/>
    <property type="match status" value="1"/>
</dbReference>
<evidence type="ECO:0000256" key="11">
    <source>
        <dbReference type="SAM" id="MobiDB-lite"/>
    </source>
</evidence>
<protein>
    <recommendedName>
        <fullName evidence="13">Cation/H+ exchanger transmembrane domain-containing protein</fullName>
    </recommendedName>
</protein>
<comment type="catalytic activity">
    <reaction evidence="9">
        <text>Na(+)(in) + H(+)(out) = Na(+)(out) + H(+)(in)</text>
        <dbReference type="Rhea" id="RHEA:29419"/>
        <dbReference type="ChEBI" id="CHEBI:15378"/>
        <dbReference type="ChEBI" id="CHEBI:29101"/>
    </reaction>
</comment>
<gene>
    <name evidence="14" type="ORF">WJX72_001519</name>
</gene>
<feature type="compositionally biased region" description="Basic and acidic residues" evidence="11">
    <location>
        <begin position="740"/>
        <end position="752"/>
    </location>
</feature>
<comment type="subcellular location">
    <subcellularLocation>
        <location evidence="1">Membrane</location>
        <topology evidence="1">Multi-pass membrane protein</topology>
    </subcellularLocation>
</comment>
<organism evidence="14 15">
    <name type="scientific">[Myrmecia] bisecta</name>
    <dbReference type="NCBI Taxonomy" id="41462"/>
    <lineage>
        <taxon>Eukaryota</taxon>
        <taxon>Viridiplantae</taxon>
        <taxon>Chlorophyta</taxon>
        <taxon>core chlorophytes</taxon>
        <taxon>Trebouxiophyceae</taxon>
        <taxon>Trebouxiales</taxon>
        <taxon>Trebouxiaceae</taxon>
        <taxon>Myrmecia</taxon>
    </lineage>
</organism>
<dbReference type="Proteomes" id="UP001489004">
    <property type="component" value="Unassembled WGS sequence"/>
</dbReference>
<feature type="region of interest" description="Disordered" evidence="11">
    <location>
        <begin position="603"/>
        <end position="693"/>
    </location>
</feature>
<dbReference type="GO" id="GO:0051453">
    <property type="term" value="P:regulation of intracellular pH"/>
    <property type="evidence" value="ECO:0007669"/>
    <property type="project" value="TreeGrafter"/>
</dbReference>